<dbReference type="AlphaFoldDB" id="A0A3M6QC23"/>
<comment type="function">
    <text evidence="1">Could be involved in insertion of integral membrane proteins into the membrane.</text>
</comment>
<dbReference type="PANTHER" id="PTHR33383">
    <property type="entry name" value="MEMBRANE PROTEIN INSERTION EFFICIENCY FACTOR-RELATED"/>
    <property type="match status" value="1"/>
</dbReference>
<evidence type="ECO:0000256" key="1">
    <source>
        <dbReference type="HAMAP-Rule" id="MF_00386"/>
    </source>
</evidence>
<accession>A0A3M6QC23</accession>
<organism evidence="2 3">
    <name type="scientific">Allofranklinella schreckenbergeri</name>
    <dbReference type="NCBI Taxonomy" id="1076744"/>
    <lineage>
        <taxon>Bacteria</taxon>
        <taxon>Pseudomonadati</taxon>
        <taxon>Pseudomonadota</taxon>
        <taxon>Betaproteobacteria</taxon>
        <taxon>Burkholderiales</taxon>
        <taxon>Comamonadaceae</taxon>
        <taxon>Allofranklinella</taxon>
    </lineage>
</organism>
<dbReference type="NCBIfam" id="TIGR00278">
    <property type="entry name" value="membrane protein insertion efficiency factor YidD"/>
    <property type="match status" value="1"/>
</dbReference>
<dbReference type="Proteomes" id="UP000267521">
    <property type="component" value="Unassembled WGS sequence"/>
</dbReference>
<keyword evidence="1" id="KW-0472">Membrane</keyword>
<dbReference type="InterPro" id="IPR002696">
    <property type="entry name" value="Membr_insert_effic_factor_YidD"/>
</dbReference>
<protein>
    <recommendedName>
        <fullName evidence="1">Putative membrane protein insertion efficiency factor</fullName>
    </recommendedName>
</protein>
<dbReference type="SMART" id="SM01234">
    <property type="entry name" value="Haemolytic"/>
    <property type="match status" value="1"/>
</dbReference>
<evidence type="ECO:0000313" key="2">
    <source>
        <dbReference type="EMBL" id="RMX00696.1"/>
    </source>
</evidence>
<proteinExistence type="inferred from homology"/>
<dbReference type="EMBL" id="RDQM01000002">
    <property type="protein sequence ID" value="RMX00696.1"/>
    <property type="molecule type" value="Genomic_DNA"/>
</dbReference>
<comment type="subcellular location">
    <subcellularLocation>
        <location evidence="1">Cell membrane</location>
        <topology evidence="1">Peripheral membrane protein</topology>
        <orientation evidence="1">Cytoplasmic side</orientation>
    </subcellularLocation>
</comment>
<dbReference type="HAMAP" id="MF_00386">
    <property type="entry name" value="UPF0161_YidD"/>
    <property type="match status" value="1"/>
</dbReference>
<reference evidence="2 3" key="1">
    <citation type="submission" date="2018-10" db="EMBL/GenBank/DDBJ databases">
        <title>Comamonadaceae CDC group NO-1 genome sequencing and assembly.</title>
        <authorList>
            <person name="Bernier A.-M."/>
            <person name="Bernard K."/>
        </authorList>
    </citation>
    <scope>NUCLEOTIDE SEQUENCE [LARGE SCALE GENOMIC DNA]</scope>
    <source>
        <strain evidence="2 3">NML970147</strain>
    </source>
</reference>
<sequence length="111" mass="11991">MTLNAFFRDGLIGLVKLYRLLLSPWLGSGCRFEPTCSLYAIDALQQHGAARGSWLTVCRLARCHPWCEGGCDPVPPPATPPAGERQGLFTRLLASESNDCPPSSPSSEKSS</sequence>
<dbReference type="GO" id="GO:0005886">
    <property type="term" value="C:plasma membrane"/>
    <property type="evidence" value="ECO:0007669"/>
    <property type="project" value="UniProtKB-SubCell"/>
</dbReference>
<comment type="similarity">
    <text evidence="1">Belongs to the UPF0161 family.</text>
</comment>
<dbReference type="RefSeq" id="WP_122237378.1">
    <property type="nucleotide sequence ID" value="NZ_RDQM01000002.1"/>
</dbReference>
<gene>
    <name evidence="2" type="primary">yidD</name>
    <name evidence="2" type="ORF">EBQ26_02095</name>
</gene>
<dbReference type="Pfam" id="PF01809">
    <property type="entry name" value="YidD"/>
    <property type="match status" value="1"/>
</dbReference>
<name>A0A3M6QC23_9BURK</name>
<evidence type="ECO:0000313" key="3">
    <source>
        <dbReference type="Proteomes" id="UP000267521"/>
    </source>
</evidence>
<comment type="caution">
    <text evidence="2">The sequence shown here is derived from an EMBL/GenBank/DDBJ whole genome shotgun (WGS) entry which is preliminary data.</text>
</comment>
<dbReference type="PANTHER" id="PTHR33383:SF1">
    <property type="entry name" value="MEMBRANE PROTEIN INSERTION EFFICIENCY FACTOR-RELATED"/>
    <property type="match status" value="1"/>
</dbReference>
<keyword evidence="1" id="KW-1003">Cell membrane</keyword>